<evidence type="ECO:0000313" key="2">
    <source>
        <dbReference type="EMBL" id="GAH18341.1"/>
    </source>
</evidence>
<dbReference type="EMBL" id="BART01030698">
    <property type="protein sequence ID" value="GAH18341.1"/>
    <property type="molecule type" value="Genomic_DNA"/>
</dbReference>
<name>X1DC25_9ZZZZ</name>
<comment type="caution">
    <text evidence="2">The sequence shown here is derived from an EMBL/GenBank/DDBJ whole genome shotgun (WGS) entry which is preliminary data.</text>
</comment>
<evidence type="ECO:0000256" key="1">
    <source>
        <dbReference type="SAM" id="MobiDB-lite"/>
    </source>
</evidence>
<accession>X1DC25</accession>
<reference evidence="2" key="1">
    <citation type="journal article" date="2014" name="Front. Microbiol.">
        <title>High frequency of phylogenetically diverse reductive dehalogenase-homologous genes in deep subseafloor sedimentary metagenomes.</title>
        <authorList>
            <person name="Kawai M."/>
            <person name="Futagami T."/>
            <person name="Toyoda A."/>
            <person name="Takaki Y."/>
            <person name="Nishi S."/>
            <person name="Hori S."/>
            <person name="Arai W."/>
            <person name="Tsubouchi T."/>
            <person name="Morono Y."/>
            <person name="Uchiyama I."/>
            <person name="Ito T."/>
            <person name="Fujiyama A."/>
            <person name="Inagaki F."/>
            <person name="Takami H."/>
        </authorList>
    </citation>
    <scope>NUCLEOTIDE SEQUENCE</scope>
    <source>
        <strain evidence="2">Expedition CK06-06</strain>
    </source>
</reference>
<feature type="region of interest" description="Disordered" evidence="1">
    <location>
        <begin position="1"/>
        <end position="33"/>
    </location>
</feature>
<organism evidence="2">
    <name type="scientific">marine sediment metagenome</name>
    <dbReference type="NCBI Taxonomy" id="412755"/>
    <lineage>
        <taxon>unclassified sequences</taxon>
        <taxon>metagenomes</taxon>
        <taxon>ecological metagenomes</taxon>
    </lineage>
</organism>
<proteinExistence type="predicted"/>
<dbReference type="AlphaFoldDB" id="X1DC25"/>
<sequence>DVERGSGLRGATDDLNKAVEQRMKKEKNLNSLF</sequence>
<gene>
    <name evidence="2" type="ORF">S01H4_53508</name>
</gene>
<feature type="non-terminal residue" evidence="2">
    <location>
        <position position="1"/>
    </location>
</feature>
<protein>
    <submittedName>
        <fullName evidence="2">Uncharacterized protein</fullName>
    </submittedName>
</protein>